<reference evidence="6" key="1">
    <citation type="submission" date="2016-10" db="EMBL/GenBank/DDBJ databases">
        <authorList>
            <person name="Varghese N."/>
            <person name="Submissions S."/>
        </authorList>
    </citation>
    <scope>NUCLEOTIDE SEQUENCE [LARGE SCALE GENOMIC DNA]</scope>
    <source>
        <strain evidence="6">DSM 44993</strain>
    </source>
</reference>
<keyword evidence="1" id="KW-0805">Transcription regulation</keyword>
<keyword evidence="6" id="KW-1185">Reference proteome</keyword>
<dbReference type="RefSeq" id="WP_091615204.1">
    <property type="nucleotide sequence ID" value="NZ_FOEF01000003.1"/>
</dbReference>
<dbReference type="PANTHER" id="PTHR33204">
    <property type="entry name" value="TRANSCRIPTIONAL REGULATOR, MARR FAMILY"/>
    <property type="match status" value="1"/>
</dbReference>
<dbReference type="PROSITE" id="PS51118">
    <property type="entry name" value="HTH_HXLR"/>
    <property type="match status" value="1"/>
</dbReference>
<feature type="domain" description="HTH hxlR-type" evidence="4">
    <location>
        <begin position="13"/>
        <end position="111"/>
    </location>
</feature>
<keyword evidence="3" id="KW-0804">Transcription</keyword>
<name>A0A1H8UDL0_9PSEU</name>
<keyword evidence="2 5" id="KW-0238">DNA-binding</keyword>
<evidence type="ECO:0000256" key="2">
    <source>
        <dbReference type="ARBA" id="ARBA00023125"/>
    </source>
</evidence>
<protein>
    <submittedName>
        <fullName evidence="5">DNA-binding transcriptional regulator, HxlR family</fullName>
    </submittedName>
</protein>
<dbReference type="Proteomes" id="UP000198582">
    <property type="component" value="Unassembled WGS sequence"/>
</dbReference>
<evidence type="ECO:0000259" key="4">
    <source>
        <dbReference type="PROSITE" id="PS51118"/>
    </source>
</evidence>
<evidence type="ECO:0000256" key="1">
    <source>
        <dbReference type="ARBA" id="ARBA00023015"/>
    </source>
</evidence>
<dbReference type="InterPro" id="IPR036390">
    <property type="entry name" value="WH_DNA-bd_sf"/>
</dbReference>
<dbReference type="CDD" id="cd00090">
    <property type="entry name" value="HTH_ARSR"/>
    <property type="match status" value="1"/>
</dbReference>
<dbReference type="STRING" id="394193.SAMN04489732_103209"/>
<proteinExistence type="predicted"/>
<dbReference type="OrthoDB" id="5181972at2"/>
<dbReference type="Gene3D" id="1.10.10.10">
    <property type="entry name" value="Winged helix-like DNA-binding domain superfamily/Winged helix DNA-binding domain"/>
    <property type="match status" value="1"/>
</dbReference>
<dbReference type="SUPFAM" id="SSF46785">
    <property type="entry name" value="Winged helix' DNA-binding domain"/>
    <property type="match status" value="1"/>
</dbReference>
<accession>A0A1H8UDL0</accession>
<dbReference type="AlphaFoldDB" id="A0A1H8UDL0"/>
<sequence>MAAEHELRHRFTAESVGRSLEALGERWTLLILREAFFGVRRYAQFARNLGIPRPTLSARLKSLVELEVLDRVVYATDPDRFEYRLTTAGKAIFPALVVLMHWGDDHLPPPDGPPLILRHHPCGEPVSPYLACRHCAEEVTTANVTPEPGPGYRGG</sequence>
<dbReference type="Pfam" id="PF01638">
    <property type="entry name" value="HxlR"/>
    <property type="match status" value="1"/>
</dbReference>
<dbReference type="GO" id="GO:0003677">
    <property type="term" value="F:DNA binding"/>
    <property type="evidence" value="ECO:0007669"/>
    <property type="project" value="UniProtKB-KW"/>
</dbReference>
<evidence type="ECO:0000256" key="3">
    <source>
        <dbReference type="ARBA" id="ARBA00023163"/>
    </source>
</evidence>
<evidence type="ECO:0000313" key="6">
    <source>
        <dbReference type="Proteomes" id="UP000198582"/>
    </source>
</evidence>
<dbReference type="EMBL" id="FOEF01000003">
    <property type="protein sequence ID" value="SEP01117.1"/>
    <property type="molecule type" value="Genomic_DNA"/>
</dbReference>
<dbReference type="InterPro" id="IPR011991">
    <property type="entry name" value="ArsR-like_HTH"/>
</dbReference>
<dbReference type="PANTHER" id="PTHR33204:SF18">
    <property type="entry name" value="TRANSCRIPTIONAL REGULATORY PROTEIN"/>
    <property type="match status" value="1"/>
</dbReference>
<dbReference type="InterPro" id="IPR002577">
    <property type="entry name" value="HTH_HxlR"/>
</dbReference>
<dbReference type="InterPro" id="IPR036388">
    <property type="entry name" value="WH-like_DNA-bd_sf"/>
</dbReference>
<organism evidence="5 6">
    <name type="scientific">Amycolatopsis saalfeldensis</name>
    <dbReference type="NCBI Taxonomy" id="394193"/>
    <lineage>
        <taxon>Bacteria</taxon>
        <taxon>Bacillati</taxon>
        <taxon>Actinomycetota</taxon>
        <taxon>Actinomycetes</taxon>
        <taxon>Pseudonocardiales</taxon>
        <taxon>Pseudonocardiaceae</taxon>
        <taxon>Amycolatopsis</taxon>
    </lineage>
</organism>
<evidence type="ECO:0000313" key="5">
    <source>
        <dbReference type="EMBL" id="SEP01117.1"/>
    </source>
</evidence>
<gene>
    <name evidence="5" type="ORF">SAMN04489732_103209</name>
</gene>